<feature type="compositionally biased region" description="Low complexity" evidence="1">
    <location>
        <begin position="310"/>
        <end position="320"/>
    </location>
</feature>
<evidence type="ECO:0000313" key="2">
    <source>
        <dbReference type="EMBL" id="TEB26979.1"/>
    </source>
</evidence>
<protein>
    <submittedName>
        <fullName evidence="2">Uncharacterized protein</fullName>
    </submittedName>
</protein>
<feature type="compositionally biased region" description="Low complexity" evidence="1">
    <location>
        <begin position="113"/>
        <end position="125"/>
    </location>
</feature>
<feature type="region of interest" description="Disordered" evidence="1">
    <location>
        <begin position="367"/>
        <end position="444"/>
    </location>
</feature>
<keyword evidence="3" id="KW-1185">Reference proteome</keyword>
<evidence type="ECO:0000313" key="3">
    <source>
        <dbReference type="Proteomes" id="UP000298030"/>
    </source>
</evidence>
<reference evidence="2 3" key="1">
    <citation type="journal article" date="2019" name="Nat. Ecol. Evol.">
        <title>Megaphylogeny resolves global patterns of mushroom evolution.</title>
        <authorList>
            <person name="Varga T."/>
            <person name="Krizsan K."/>
            <person name="Foldi C."/>
            <person name="Dima B."/>
            <person name="Sanchez-Garcia M."/>
            <person name="Sanchez-Ramirez S."/>
            <person name="Szollosi G.J."/>
            <person name="Szarkandi J.G."/>
            <person name="Papp V."/>
            <person name="Albert L."/>
            <person name="Andreopoulos W."/>
            <person name="Angelini C."/>
            <person name="Antonin V."/>
            <person name="Barry K.W."/>
            <person name="Bougher N.L."/>
            <person name="Buchanan P."/>
            <person name="Buyck B."/>
            <person name="Bense V."/>
            <person name="Catcheside P."/>
            <person name="Chovatia M."/>
            <person name="Cooper J."/>
            <person name="Damon W."/>
            <person name="Desjardin D."/>
            <person name="Finy P."/>
            <person name="Geml J."/>
            <person name="Haridas S."/>
            <person name="Hughes K."/>
            <person name="Justo A."/>
            <person name="Karasinski D."/>
            <person name="Kautmanova I."/>
            <person name="Kiss B."/>
            <person name="Kocsube S."/>
            <person name="Kotiranta H."/>
            <person name="LaButti K.M."/>
            <person name="Lechner B.E."/>
            <person name="Liimatainen K."/>
            <person name="Lipzen A."/>
            <person name="Lukacs Z."/>
            <person name="Mihaltcheva S."/>
            <person name="Morgado L.N."/>
            <person name="Niskanen T."/>
            <person name="Noordeloos M.E."/>
            <person name="Ohm R.A."/>
            <person name="Ortiz-Santana B."/>
            <person name="Ovrebo C."/>
            <person name="Racz N."/>
            <person name="Riley R."/>
            <person name="Savchenko A."/>
            <person name="Shiryaev A."/>
            <person name="Soop K."/>
            <person name="Spirin V."/>
            <person name="Szebenyi C."/>
            <person name="Tomsovsky M."/>
            <person name="Tulloss R.E."/>
            <person name="Uehling J."/>
            <person name="Grigoriev I.V."/>
            <person name="Vagvolgyi C."/>
            <person name="Papp T."/>
            <person name="Martin F.M."/>
            <person name="Miettinen O."/>
            <person name="Hibbett D.S."/>
            <person name="Nagy L.G."/>
        </authorList>
    </citation>
    <scope>NUCLEOTIDE SEQUENCE [LARGE SCALE GENOMIC DNA]</scope>
    <source>
        <strain evidence="2 3">FP101781</strain>
    </source>
</reference>
<name>A0A4Y7T0D9_COPMI</name>
<feature type="compositionally biased region" description="Low complexity" evidence="1">
    <location>
        <begin position="290"/>
        <end position="303"/>
    </location>
</feature>
<dbReference type="AlphaFoldDB" id="A0A4Y7T0D9"/>
<gene>
    <name evidence="2" type="ORF">FA13DRAFT_1795225</name>
</gene>
<feature type="compositionally biased region" description="Polar residues" evidence="1">
    <location>
        <begin position="321"/>
        <end position="332"/>
    </location>
</feature>
<accession>A0A4Y7T0D9</accession>
<feature type="compositionally biased region" description="Polar residues" evidence="1">
    <location>
        <begin position="133"/>
        <end position="143"/>
    </location>
</feature>
<dbReference type="OrthoDB" id="3070411at2759"/>
<organism evidence="2 3">
    <name type="scientific">Coprinellus micaceus</name>
    <name type="common">Glistening ink-cap mushroom</name>
    <name type="synonym">Coprinus micaceus</name>
    <dbReference type="NCBI Taxonomy" id="71717"/>
    <lineage>
        <taxon>Eukaryota</taxon>
        <taxon>Fungi</taxon>
        <taxon>Dikarya</taxon>
        <taxon>Basidiomycota</taxon>
        <taxon>Agaricomycotina</taxon>
        <taxon>Agaricomycetes</taxon>
        <taxon>Agaricomycetidae</taxon>
        <taxon>Agaricales</taxon>
        <taxon>Agaricineae</taxon>
        <taxon>Psathyrellaceae</taxon>
        <taxon>Coprinellus</taxon>
    </lineage>
</organism>
<proteinExistence type="predicted"/>
<feature type="region of interest" description="Disordered" evidence="1">
    <location>
        <begin position="266"/>
        <end position="332"/>
    </location>
</feature>
<dbReference type="EMBL" id="QPFP01000044">
    <property type="protein sequence ID" value="TEB26979.1"/>
    <property type="molecule type" value="Genomic_DNA"/>
</dbReference>
<evidence type="ECO:0000256" key="1">
    <source>
        <dbReference type="SAM" id="MobiDB-lite"/>
    </source>
</evidence>
<feature type="compositionally biased region" description="Low complexity" evidence="1">
    <location>
        <begin position="1"/>
        <end position="19"/>
    </location>
</feature>
<comment type="caution">
    <text evidence="2">The sequence shown here is derived from an EMBL/GenBank/DDBJ whole genome shotgun (WGS) entry which is preliminary data.</text>
</comment>
<feature type="region of interest" description="Disordered" evidence="1">
    <location>
        <begin position="1"/>
        <end position="80"/>
    </location>
</feature>
<sequence length="444" mass="48343">MPPSELLLPPAEAGPRGAANFSPRTLSPTQVSARLTTPPSFERRVSGASPARKPLRSSPLAGPALSDNTHPHRTNSTPDLASFYTRLLPRNKSYHDLPPPLSPFARSFQHTYSNASSSTLASGSTARKKLTKRFSSQPPSSRRMSFGLIPRPESSMSHLPPQPALTTRIPDIEGVDKISTFTASEAPRFTRAALKNRNVVMPLSPKEYQRKRRETAISFSPSVALSLQRTQPVARPQPVVVAPESRRRGRSFTQDECDAFARYHRNLAGRNPDDPEYDGDPLPSPPRMPSPTRSTSTDSTIDTAYNTPFSSLSSTSTSSLPTISEPYTPSSPSFPQYTVSLVGAHKSKPERVPSRSGSMLSFRHLFQPYGSNHTDDGSSSAWSDSGEGSRDGSTTCEGSVQSTPPSYKGVGADSPGRRESRSPFKRLLRTFTIRSSSKRQQASS</sequence>
<feature type="compositionally biased region" description="Polar residues" evidence="1">
    <location>
        <begin position="432"/>
        <end position="444"/>
    </location>
</feature>
<dbReference type="Proteomes" id="UP000298030">
    <property type="component" value="Unassembled WGS sequence"/>
</dbReference>
<feature type="region of interest" description="Disordered" evidence="1">
    <location>
        <begin position="113"/>
        <end position="167"/>
    </location>
</feature>
<dbReference type="STRING" id="71717.A0A4Y7T0D9"/>
<feature type="compositionally biased region" description="Polar residues" evidence="1">
    <location>
        <begin position="391"/>
        <end position="405"/>
    </location>
</feature>
<feature type="compositionally biased region" description="Polar residues" evidence="1">
    <location>
        <begin position="22"/>
        <end position="39"/>
    </location>
</feature>
<feature type="compositionally biased region" description="Low complexity" evidence="1">
    <location>
        <begin position="377"/>
        <end position="386"/>
    </location>
</feature>